<dbReference type="SUPFAM" id="SSF52047">
    <property type="entry name" value="RNI-like"/>
    <property type="match status" value="1"/>
</dbReference>
<dbReference type="Pfam" id="PF13516">
    <property type="entry name" value="LRR_6"/>
    <property type="match status" value="1"/>
</dbReference>
<dbReference type="GO" id="GO:0019005">
    <property type="term" value="C:SCF ubiquitin ligase complex"/>
    <property type="evidence" value="ECO:0007669"/>
    <property type="project" value="TreeGrafter"/>
</dbReference>
<evidence type="ECO:0008006" key="3">
    <source>
        <dbReference type="Google" id="ProtNLM"/>
    </source>
</evidence>
<sequence length="276" mass="30429">MAMDERACIPTLRTLKLRDLSLSDNSLNSFISLCPNLKRLDISFTTVKHPQTLFSSTPLALEKLSLTSTAVSDKDLLSTIVLLPQLRILSLGALGVRQSAKASISNSSAMTMNDSTLRSLTDLLEGFLQLESVNLVSNTKLGSSSKANSALFDFIRRVGRRCQYLNLSNLPSLRSTDLAALLPLDELDATPPLRTLVLNNLHIDDEAAGFLACCHDLSRLELSGTQMTTQGVFAIIDSCHKLEYLDLTSCRGISITDRRQIFDVWKNDRMQQPVVD</sequence>
<dbReference type="Proteomes" id="UP000559256">
    <property type="component" value="Unassembled WGS sequence"/>
</dbReference>
<comment type="caution">
    <text evidence="1">The sequence shown here is derived from an EMBL/GenBank/DDBJ whole genome shotgun (WGS) entry which is preliminary data.</text>
</comment>
<organism evidence="1 2">
    <name type="scientific">Tetrapyrgos nigripes</name>
    <dbReference type="NCBI Taxonomy" id="182062"/>
    <lineage>
        <taxon>Eukaryota</taxon>
        <taxon>Fungi</taxon>
        <taxon>Dikarya</taxon>
        <taxon>Basidiomycota</taxon>
        <taxon>Agaricomycotina</taxon>
        <taxon>Agaricomycetes</taxon>
        <taxon>Agaricomycetidae</taxon>
        <taxon>Agaricales</taxon>
        <taxon>Marasmiineae</taxon>
        <taxon>Marasmiaceae</taxon>
        <taxon>Tetrapyrgos</taxon>
    </lineage>
</organism>
<gene>
    <name evidence="1" type="ORF">D9758_002432</name>
</gene>
<dbReference type="SMART" id="SM00367">
    <property type="entry name" value="LRR_CC"/>
    <property type="match status" value="4"/>
</dbReference>
<dbReference type="PANTHER" id="PTHR13318">
    <property type="entry name" value="PARTNER OF PAIRED, ISOFORM B-RELATED"/>
    <property type="match status" value="1"/>
</dbReference>
<dbReference type="Gene3D" id="3.80.10.10">
    <property type="entry name" value="Ribonuclease Inhibitor"/>
    <property type="match status" value="1"/>
</dbReference>
<evidence type="ECO:0000313" key="1">
    <source>
        <dbReference type="EMBL" id="KAF5368559.1"/>
    </source>
</evidence>
<evidence type="ECO:0000313" key="2">
    <source>
        <dbReference type="Proteomes" id="UP000559256"/>
    </source>
</evidence>
<reference evidence="1 2" key="1">
    <citation type="journal article" date="2020" name="ISME J.">
        <title>Uncovering the hidden diversity of litter-decomposition mechanisms in mushroom-forming fungi.</title>
        <authorList>
            <person name="Floudas D."/>
            <person name="Bentzer J."/>
            <person name="Ahren D."/>
            <person name="Johansson T."/>
            <person name="Persson P."/>
            <person name="Tunlid A."/>
        </authorList>
    </citation>
    <scope>NUCLEOTIDE SEQUENCE [LARGE SCALE GENOMIC DNA]</scope>
    <source>
        <strain evidence="1 2">CBS 291.85</strain>
    </source>
</reference>
<dbReference type="InterPro" id="IPR006553">
    <property type="entry name" value="Leu-rich_rpt_Cys-con_subtyp"/>
</dbReference>
<dbReference type="InterPro" id="IPR032675">
    <property type="entry name" value="LRR_dom_sf"/>
</dbReference>
<proteinExistence type="predicted"/>
<dbReference type="AlphaFoldDB" id="A0A8H5LTA5"/>
<dbReference type="OrthoDB" id="550575at2759"/>
<protein>
    <recommendedName>
        <fullName evidence="3">RNI-like protein</fullName>
    </recommendedName>
</protein>
<accession>A0A8H5LTA5</accession>
<dbReference type="GO" id="GO:0031146">
    <property type="term" value="P:SCF-dependent proteasomal ubiquitin-dependent protein catabolic process"/>
    <property type="evidence" value="ECO:0007669"/>
    <property type="project" value="TreeGrafter"/>
</dbReference>
<name>A0A8H5LTA5_9AGAR</name>
<dbReference type="EMBL" id="JAACJM010000015">
    <property type="protein sequence ID" value="KAF5368559.1"/>
    <property type="molecule type" value="Genomic_DNA"/>
</dbReference>
<dbReference type="InterPro" id="IPR001611">
    <property type="entry name" value="Leu-rich_rpt"/>
</dbReference>
<keyword evidence="2" id="KW-1185">Reference proteome</keyword>